<evidence type="ECO:0000256" key="5">
    <source>
        <dbReference type="SAM" id="Phobius"/>
    </source>
</evidence>
<evidence type="ECO:0000256" key="3">
    <source>
        <dbReference type="ARBA" id="ARBA00022989"/>
    </source>
</evidence>
<evidence type="ECO:0000313" key="6">
    <source>
        <dbReference type="EMBL" id="SFJ72762.1"/>
    </source>
</evidence>
<sequence length="119" mass="13064">MSALPDPVWPVVVLAIIQAGDAVMCIKPVPFIAQCFENVNWPRRYWWIMPPLKFAAAAGLILGIWLPYLGAATCAALVLYFMVAIAMHIAARDFGRNLFLNAAAMLLICVAVGFYSFMA</sequence>
<protein>
    <submittedName>
        <fullName evidence="6">DoxX-like family protein</fullName>
    </submittedName>
</protein>
<evidence type="ECO:0000313" key="7">
    <source>
        <dbReference type="Proteomes" id="UP000199111"/>
    </source>
</evidence>
<accession>A0A1I3TQA3</accession>
<feature type="transmembrane region" description="Helical" evidence="5">
    <location>
        <begin position="98"/>
        <end position="118"/>
    </location>
</feature>
<dbReference type="AlphaFoldDB" id="A0A1I3TQA3"/>
<dbReference type="EMBL" id="FOQY01000011">
    <property type="protein sequence ID" value="SFJ72762.1"/>
    <property type="molecule type" value="Genomic_DNA"/>
</dbReference>
<keyword evidence="7" id="KW-1185">Reference proteome</keyword>
<feature type="transmembrane region" description="Helical" evidence="5">
    <location>
        <begin position="12"/>
        <end position="33"/>
    </location>
</feature>
<organism evidence="6 7">
    <name type="scientific">Streptosporangium canum</name>
    <dbReference type="NCBI Taxonomy" id="324952"/>
    <lineage>
        <taxon>Bacteria</taxon>
        <taxon>Bacillati</taxon>
        <taxon>Actinomycetota</taxon>
        <taxon>Actinomycetes</taxon>
        <taxon>Streptosporangiales</taxon>
        <taxon>Streptosporangiaceae</taxon>
        <taxon>Streptosporangium</taxon>
    </lineage>
</organism>
<dbReference type="GO" id="GO:0016020">
    <property type="term" value="C:membrane"/>
    <property type="evidence" value="ECO:0007669"/>
    <property type="project" value="UniProtKB-SubCell"/>
</dbReference>
<feature type="transmembrane region" description="Helical" evidence="5">
    <location>
        <begin position="45"/>
        <end position="64"/>
    </location>
</feature>
<keyword evidence="4 5" id="KW-0472">Membrane</keyword>
<dbReference type="Pfam" id="PF13564">
    <property type="entry name" value="DoxX_2"/>
    <property type="match status" value="1"/>
</dbReference>
<evidence type="ECO:0000256" key="2">
    <source>
        <dbReference type="ARBA" id="ARBA00022692"/>
    </source>
</evidence>
<name>A0A1I3TQA3_9ACTN</name>
<feature type="transmembrane region" description="Helical" evidence="5">
    <location>
        <begin position="70"/>
        <end position="91"/>
    </location>
</feature>
<keyword evidence="3 5" id="KW-1133">Transmembrane helix</keyword>
<gene>
    <name evidence="6" type="ORF">SAMN05216275_111231</name>
</gene>
<dbReference type="InterPro" id="IPR032808">
    <property type="entry name" value="DoxX"/>
</dbReference>
<keyword evidence="2 5" id="KW-0812">Transmembrane</keyword>
<evidence type="ECO:0000256" key="4">
    <source>
        <dbReference type="ARBA" id="ARBA00023136"/>
    </source>
</evidence>
<reference evidence="7" key="1">
    <citation type="submission" date="2016-10" db="EMBL/GenBank/DDBJ databases">
        <authorList>
            <person name="Varghese N."/>
            <person name="Submissions S."/>
        </authorList>
    </citation>
    <scope>NUCLEOTIDE SEQUENCE [LARGE SCALE GENOMIC DNA]</scope>
    <source>
        <strain evidence="7">CGMCC 4.2126</strain>
    </source>
</reference>
<dbReference type="RefSeq" id="WP_093888270.1">
    <property type="nucleotide sequence ID" value="NZ_FOQY01000011.1"/>
</dbReference>
<comment type="subcellular location">
    <subcellularLocation>
        <location evidence="1">Membrane</location>
        <topology evidence="1">Multi-pass membrane protein</topology>
    </subcellularLocation>
</comment>
<dbReference type="GeneID" id="96299513"/>
<dbReference type="Proteomes" id="UP000199111">
    <property type="component" value="Unassembled WGS sequence"/>
</dbReference>
<evidence type="ECO:0000256" key="1">
    <source>
        <dbReference type="ARBA" id="ARBA00004141"/>
    </source>
</evidence>
<proteinExistence type="predicted"/>